<keyword evidence="2" id="KW-1003">Cell membrane</keyword>
<evidence type="ECO:0000256" key="1">
    <source>
        <dbReference type="ARBA" id="ARBA00004651"/>
    </source>
</evidence>
<protein>
    <recommendedName>
        <fullName evidence="8">Phosphatidic acid phosphatase type 2/haloperoxidase domain-containing protein</fullName>
    </recommendedName>
</protein>
<feature type="transmembrane region" description="Helical" evidence="7">
    <location>
        <begin position="21"/>
        <end position="43"/>
    </location>
</feature>
<feature type="transmembrane region" description="Helical" evidence="7">
    <location>
        <begin position="170"/>
        <end position="191"/>
    </location>
</feature>
<comment type="caution">
    <text evidence="9">The sequence shown here is derived from an EMBL/GenBank/DDBJ whole genome shotgun (WGS) entry which is preliminary data.</text>
</comment>
<evidence type="ECO:0000256" key="3">
    <source>
        <dbReference type="ARBA" id="ARBA00022692"/>
    </source>
</evidence>
<dbReference type="Proteomes" id="UP000623461">
    <property type="component" value="Unassembled WGS sequence"/>
</dbReference>
<dbReference type="PANTHER" id="PTHR14969:SF62">
    <property type="entry name" value="DECAPRENYLPHOSPHORYL-5-PHOSPHORIBOSE PHOSPHATASE RV3807C-RELATED"/>
    <property type="match status" value="1"/>
</dbReference>
<dbReference type="SUPFAM" id="SSF48317">
    <property type="entry name" value="Acid phosphatase/Vanadium-dependent haloperoxidase"/>
    <property type="match status" value="1"/>
</dbReference>
<organism evidence="9 10">
    <name type="scientific">Terrabacter tumescens</name>
    <dbReference type="NCBI Taxonomy" id="60443"/>
    <lineage>
        <taxon>Bacteria</taxon>
        <taxon>Bacillati</taxon>
        <taxon>Actinomycetota</taxon>
        <taxon>Actinomycetes</taxon>
        <taxon>Micrococcales</taxon>
        <taxon>Intrasporangiaceae</taxon>
        <taxon>Terrabacter</taxon>
    </lineage>
</organism>
<evidence type="ECO:0000313" key="10">
    <source>
        <dbReference type="Proteomes" id="UP000623461"/>
    </source>
</evidence>
<reference evidence="10" key="1">
    <citation type="journal article" date="2019" name="Int. J. Syst. Evol. Microbiol.">
        <title>The Global Catalogue of Microorganisms (GCM) 10K type strain sequencing project: providing services to taxonomists for standard genome sequencing and annotation.</title>
        <authorList>
            <consortium name="The Broad Institute Genomics Platform"/>
            <consortium name="The Broad Institute Genome Sequencing Center for Infectious Disease"/>
            <person name="Wu L."/>
            <person name="Ma J."/>
        </authorList>
    </citation>
    <scope>NUCLEOTIDE SEQUENCE [LARGE SCALE GENOMIC DNA]</scope>
    <source>
        <strain evidence="10">JCM 1365</strain>
    </source>
</reference>
<evidence type="ECO:0000256" key="4">
    <source>
        <dbReference type="ARBA" id="ARBA00022801"/>
    </source>
</evidence>
<comment type="subcellular location">
    <subcellularLocation>
        <location evidence="1">Cell membrane</location>
        <topology evidence="1">Multi-pass membrane protein</topology>
    </subcellularLocation>
</comment>
<keyword evidence="6 7" id="KW-0472">Membrane</keyword>
<dbReference type="SMART" id="SM00014">
    <property type="entry name" value="acidPPc"/>
    <property type="match status" value="1"/>
</dbReference>
<feature type="transmembrane region" description="Helical" evidence="7">
    <location>
        <begin position="63"/>
        <end position="85"/>
    </location>
</feature>
<name>A0ABQ2IH59_9MICO</name>
<evidence type="ECO:0000256" key="2">
    <source>
        <dbReference type="ARBA" id="ARBA00022475"/>
    </source>
</evidence>
<keyword evidence="4" id="KW-0378">Hydrolase</keyword>
<evidence type="ECO:0000313" key="9">
    <source>
        <dbReference type="EMBL" id="GGN08014.1"/>
    </source>
</evidence>
<dbReference type="PANTHER" id="PTHR14969">
    <property type="entry name" value="SPHINGOSINE-1-PHOSPHATE PHOSPHOHYDROLASE"/>
    <property type="match status" value="1"/>
</dbReference>
<proteinExistence type="predicted"/>
<keyword evidence="10" id="KW-1185">Reference proteome</keyword>
<keyword evidence="5 7" id="KW-1133">Transmembrane helix</keyword>
<feature type="transmembrane region" description="Helical" evidence="7">
    <location>
        <begin position="145"/>
        <end position="163"/>
    </location>
</feature>
<dbReference type="InterPro" id="IPR036938">
    <property type="entry name" value="PAP2/HPO_sf"/>
</dbReference>
<dbReference type="EMBL" id="BMNZ01000009">
    <property type="protein sequence ID" value="GGN08014.1"/>
    <property type="molecule type" value="Genomic_DNA"/>
</dbReference>
<evidence type="ECO:0000256" key="7">
    <source>
        <dbReference type="SAM" id="Phobius"/>
    </source>
</evidence>
<gene>
    <name evidence="9" type="ORF">GCM10009721_39630</name>
</gene>
<accession>A0ABQ2IH59</accession>
<dbReference type="InterPro" id="IPR000326">
    <property type="entry name" value="PAP2/HPO"/>
</dbReference>
<keyword evidence="3 7" id="KW-0812">Transmembrane</keyword>
<feature type="domain" description="Phosphatidic acid phosphatase type 2/haloperoxidase" evidence="8">
    <location>
        <begin position="95"/>
        <end position="212"/>
    </location>
</feature>
<evidence type="ECO:0000256" key="5">
    <source>
        <dbReference type="ARBA" id="ARBA00022989"/>
    </source>
</evidence>
<dbReference type="RefSeq" id="WP_052358750.1">
    <property type="nucleotide sequence ID" value="NZ_BMNZ01000009.1"/>
</dbReference>
<feature type="transmembrane region" description="Helical" evidence="7">
    <location>
        <begin position="97"/>
        <end position="113"/>
    </location>
</feature>
<feature type="transmembrane region" description="Helical" evidence="7">
    <location>
        <begin position="197"/>
        <end position="220"/>
    </location>
</feature>
<evidence type="ECO:0000259" key="8">
    <source>
        <dbReference type="SMART" id="SM00014"/>
    </source>
</evidence>
<dbReference type="Gene3D" id="1.20.144.10">
    <property type="entry name" value="Phosphatidic acid phosphatase type 2/haloperoxidase"/>
    <property type="match status" value="1"/>
</dbReference>
<sequence length="244" mass="25749">MTRVPIRGASPADSSSRRIGGVLVGIAVLAAALAFGVTVTKVGAARTGELGLDESIAQHRDAVLTWVALAINVGFGTLVAPLLLLVTCATLWFRNRFAAVAFGCLTVIGWLSVEVGKVLVHRTRPPAAAVHALVSETAPDSYPSGHTAFAAAALFAVVAVLVLTGRPTRVVWIVGAPVVAIVALSRLYLGVHYLTDVLASVVFAAASVLVAATLCHPWLVPLRDRDRHRRHRHTVPRDAEFPQS</sequence>
<evidence type="ECO:0000256" key="6">
    <source>
        <dbReference type="ARBA" id="ARBA00023136"/>
    </source>
</evidence>
<dbReference type="Pfam" id="PF01569">
    <property type="entry name" value="PAP2"/>
    <property type="match status" value="1"/>
</dbReference>